<dbReference type="OrthoDB" id="549173at2759"/>
<dbReference type="AlphaFoldDB" id="F2USG0"/>
<accession>F2USG0</accession>
<dbReference type="RefSeq" id="XP_004987938.1">
    <property type="nucleotide sequence ID" value="XM_004987881.1"/>
</dbReference>
<dbReference type="InParanoid" id="F2USG0"/>
<dbReference type="PANTHER" id="PTHR12213:SF0">
    <property type="entry name" value="CORRINOID ADENOSYLTRANSFERASE MMAB"/>
    <property type="match status" value="1"/>
</dbReference>
<dbReference type="GO" id="GO:0005524">
    <property type="term" value="F:ATP binding"/>
    <property type="evidence" value="ECO:0007669"/>
    <property type="project" value="UniProtKB-UniRule"/>
</dbReference>
<protein>
    <recommendedName>
        <fullName evidence="7">Cobalamin adenosyltransferase-like domain-containing protein</fullName>
    </recommendedName>
</protein>
<reference evidence="8" key="1">
    <citation type="submission" date="2009-08" db="EMBL/GenBank/DDBJ databases">
        <title>Annotation of Salpingoeca rosetta.</title>
        <authorList>
            <consortium name="The Broad Institute Genome Sequencing Platform"/>
            <person name="Russ C."/>
            <person name="Cuomo C."/>
            <person name="Burger G."/>
            <person name="Gray M.W."/>
            <person name="Holland P.W.H."/>
            <person name="King N."/>
            <person name="Lang F.B.F."/>
            <person name="Roger A.J."/>
            <person name="Ruiz-Trillo I."/>
            <person name="Young S.K."/>
            <person name="Zeng Q."/>
            <person name="Gargeya S."/>
            <person name="Alvarado L."/>
            <person name="Berlin A."/>
            <person name="Chapman S.B."/>
            <person name="Chen Z."/>
            <person name="Freedman E."/>
            <person name="Gellesch M."/>
            <person name="Goldberg J."/>
            <person name="Griggs A."/>
            <person name="Gujja S."/>
            <person name="Heilman E."/>
            <person name="Heiman D."/>
            <person name="Howarth C."/>
            <person name="Mehta T."/>
            <person name="Neiman D."/>
            <person name="Pearson M."/>
            <person name="Roberts A."/>
            <person name="Saif S."/>
            <person name="Shea T."/>
            <person name="Shenoy N."/>
            <person name="Sisk P."/>
            <person name="Stolte C."/>
            <person name="Sykes S."/>
            <person name="White J."/>
            <person name="Yandava C."/>
            <person name="Haas B."/>
            <person name="Nusbaum C."/>
            <person name="Birren B."/>
        </authorList>
    </citation>
    <scope>NUCLEOTIDE SEQUENCE [LARGE SCALE GENOMIC DNA]</scope>
    <source>
        <strain evidence="8">ATCC 50818</strain>
    </source>
</reference>
<dbReference type="Gene3D" id="1.20.1200.10">
    <property type="entry name" value="Cobalamin adenosyltransferase-like"/>
    <property type="match status" value="1"/>
</dbReference>
<keyword evidence="2 4" id="KW-0547">Nucleotide-binding</keyword>
<evidence type="ECO:0000313" key="8">
    <source>
        <dbReference type="EMBL" id="EGD81069.1"/>
    </source>
</evidence>
<sequence length="272" mass="29642">MGSRQDTGPQARKPPKSMLYTRTGDKGTSQLYTGQRRPKTDIVFECLGHVDELNSQFGLVREHLDARLLHDVDADLHEIQCLLMELGTHIASPGVVSVKDFDDDATNLKWLERRIDELDSELPPLRNFILPSGGKAAAHMHLARCVCRRAERALVHLRQCSNDDDNDDNGSDDDDDDDSGGACSAAALKFINRLSDFAFCCARVCAFRTGGIETVFQSKPDRRHIHTRAATSKEARAHGGGSGSSQVLVVAAVAVAAAVCGAAIMHTVRRHS</sequence>
<evidence type="ECO:0000313" key="9">
    <source>
        <dbReference type="Proteomes" id="UP000007799"/>
    </source>
</evidence>
<dbReference type="NCBIfam" id="TIGR00636">
    <property type="entry name" value="PduO_Nterm"/>
    <property type="match status" value="1"/>
</dbReference>
<keyword evidence="3 4" id="KW-0067">ATP-binding</keyword>
<keyword evidence="6" id="KW-1133">Transmembrane helix</keyword>
<evidence type="ECO:0000256" key="4">
    <source>
        <dbReference type="RuleBase" id="RU366026"/>
    </source>
</evidence>
<feature type="transmembrane region" description="Helical" evidence="6">
    <location>
        <begin position="247"/>
        <end position="268"/>
    </location>
</feature>
<dbReference type="GO" id="GO:0008817">
    <property type="term" value="F:corrinoid adenosyltransferase activity"/>
    <property type="evidence" value="ECO:0007669"/>
    <property type="project" value="TreeGrafter"/>
</dbReference>
<dbReference type="GeneID" id="16068465"/>
<evidence type="ECO:0000256" key="1">
    <source>
        <dbReference type="ARBA" id="ARBA00022679"/>
    </source>
</evidence>
<keyword evidence="9" id="KW-1185">Reference proteome</keyword>
<dbReference type="OMA" id="MDMMSHL"/>
<keyword evidence="1 4" id="KW-0808">Transferase</keyword>
<evidence type="ECO:0000259" key="7">
    <source>
        <dbReference type="Pfam" id="PF01923"/>
    </source>
</evidence>
<comment type="similarity">
    <text evidence="4">Belongs to the Cob(I)alamin adenosyltransferase family.</text>
</comment>
<dbReference type="InterPro" id="IPR029499">
    <property type="entry name" value="PduO-typ"/>
</dbReference>
<dbReference type="PANTHER" id="PTHR12213">
    <property type="entry name" value="CORRINOID ADENOSYLTRANSFERASE"/>
    <property type="match status" value="1"/>
</dbReference>
<name>F2USG0_SALR5</name>
<evidence type="ECO:0000256" key="5">
    <source>
        <dbReference type="SAM" id="MobiDB-lite"/>
    </source>
</evidence>
<dbReference type="InterPro" id="IPR016030">
    <property type="entry name" value="CblAdoTrfase-like"/>
</dbReference>
<dbReference type="eggNOG" id="ENOG502QS64">
    <property type="taxonomic scope" value="Eukaryota"/>
</dbReference>
<keyword evidence="6" id="KW-0472">Membrane</keyword>
<dbReference type="KEGG" id="sre:PTSG_11014"/>
<dbReference type="InterPro" id="IPR036451">
    <property type="entry name" value="CblAdoTrfase-like_sf"/>
</dbReference>
<feature type="domain" description="Cobalamin adenosyltransferase-like" evidence="7">
    <location>
        <begin position="19"/>
        <end position="205"/>
    </location>
</feature>
<dbReference type="STRING" id="946362.F2USG0"/>
<proteinExistence type="inferred from homology"/>
<evidence type="ECO:0000256" key="3">
    <source>
        <dbReference type="ARBA" id="ARBA00022840"/>
    </source>
</evidence>
<organism evidence="9">
    <name type="scientific">Salpingoeca rosetta (strain ATCC 50818 / BSB-021)</name>
    <dbReference type="NCBI Taxonomy" id="946362"/>
    <lineage>
        <taxon>Eukaryota</taxon>
        <taxon>Choanoflagellata</taxon>
        <taxon>Craspedida</taxon>
        <taxon>Salpingoecidae</taxon>
        <taxon>Salpingoeca</taxon>
    </lineage>
</organism>
<evidence type="ECO:0000256" key="6">
    <source>
        <dbReference type="SAM" id="Phobius"/>
    </source>
</evidence>
<dbReference type="Pfam" id="PF01923">
    <property type="entry name" value="Cob_adeno_trans"/>
    <property type="match status" value="1"/>
</dbReference>
<dbReference type="SUPFAM" id="SSF89028">
    <property type="entry name" value="Cobalamin adenosyltransferase-like"/>
    <property type="match status" value="1"/>
</dbReference>
<dbReference type="EMBL" id="GL832994">
    <property type="protein sequence ID" value="EGD81069.1"/>
    <property type="molecule type" value="Genomic_DNA"/>
</dbReference>
<dbReference type="Proteomes" id="UP000007799">
    <property type="component" value="Unassembled WGS sequence"/>
</dbReference>
<keyword evidence="6" id="KW-0812">Transmembrane</keyword>
<gene>
    <name evidence="8" type="ORF">PTSG_11014</name>
</gene>
<evidence type="ECO:0000256" key="2">
    <source>
        <dbReference type="ARBA" id="ARBA00022741"/>
    </source>
</evidence>
<feature type="region of interest" description="Disordered" evidence="5">
    <location>
        <begin position="1"/>
        <end position="34"/>
    </location>
</feature>